<dbReference type="GO" id="GO:0005524">
    <property type="term" value="F:ATP binding"/>
    <property type="evidence" value="ECO:0007669"/>
    <property type="project" value="InterPro"/>
</dbReference>
<dbReference type="SUPFAM" id="SSF50129">
    <property type="entry name" value="GroES-like"/>
    <property type="match status" value="1"/>
</dbReference>
<dbReference type="InterPro" id="IPR020818">
    <property type="entry name" value="Chaperonin_GroES"/>
</dbReference>
<organism evidence="3">
    <name type="scientific">uncultured virus</name>
    <dbReference type="NCBI Taxonomy" id="340016"/>
    <lineage>
        <taxon>Viruses</taxon>
        <taxon>environmental samples</taxon>
    </lineage>
</organism>
<accession>A0A221S3V1</accession>
<dbReference type="SMART" id="SM00883">
    <property type="entry name" value="Cpn10"/>
    <property type="match status" value="1"/>
</dbReference>
<dbReference type="Pfam" id="PF00166">
    <property type="entry name" value="Cpn10"/>
    <property type="match status" value="1"/>
</dbReference>
<feature type="compositionally biased region" description="Basic and acidic residues" evidence="2">
    <location>
        <begin position="1"/>
        <end position="24"/>
    </location>
</feature>
<protein>
    <submittedName>
        <fullName evidence="3">Co-chaperonin GroES</fullName>
    </submittedName>
</protein>
<dbReference type="Gene3D" id="2.30.33.40">
    <property type="entry name" value="GroES chaperonin"/>
    <property type="match status" value="1"/>
</dbReference>
<dbReference type="EMBL" id="KU970881">
    <property type="protein sequence ID" value="ASN63475.1"/>
    <property type="molecule type" value="Genomic_DNA"/>
</dbReference>
<evidence type="ECO:0000313" key="3">
    <source>
        <dbReference type="EMBL" id="ASN63475.1"/>
    </source>
</evidence>
<dbReference type="InterPro" id="IPR037124">
    <property type="entry name" value="Chaperonin_GroES_sf"/>
</dbReference>
<feature type="region of interest" description="Disordered" evidence="2">
    <location>
        <begin position="1"/>
        <end position="29"/>
    </location>
</feature>
<gene>
    <name evidence="3" type="primary">groES</name>
</gene>
<proteinExistence type="predicted"/>
<name>A0A221S3V1_9VIRU</name>
<reference evidence="3" key="1">
    <citation type="submission" date="2016-03" db="EMBL/GenBank/DDBJ databases">
        <title>Novel chaperonins are prevalent in the virioplankton and link to viral biology and ecology.</title>
        <authorList>
            <person name="Marine R.L."/>
            <person name="Nasko D.J."/>
            <person name="Polson S.W."/>
            <person name="Wommack K.E."/>
        </authorList>
    </citation>
    <scope>NUCLEOTIDE SEQUENCE</scope>
</reference>
<sequence>MEPEKKLTPLEEKWKAEAKEEGPKKTTLNDAYTEEGKVAEHGLSQSVLDLIPKPTGWRLAILPYRGAKTTKGGIVLADETRQRTQLATNVGYVLKAGDLSYADESKFPHGPWCKEGDWVIFGRYAGSRIQIDGGEIRLLNDDEILGIVNDPEDILHM</sequence>
<dbReference type="GO" id="GO:0044183">
    <property type="term" value="F:protein folding chaperone"/>
    <property type="evidence" value="ECO:0007669"/>
    <property type="project" value="InterPro"/>
</dbReference>
<dbReference type="CDD" id="cd00320">
    <property type="entry name" value="cpn10"/>
    <property type="match status" value="1"/>
</dbReference>
<keyword evidence="1" id="KW-0143">Chaperone</keyword>
<dbReference type="PRINTS" id="PR00297">
    <property type="entry name" value="CHAPERONIN10"/>
</dbReference>
<dbReference type="InterPro" id="IPR011032">
    <property type="entry name" value="GroES-like_sf"/>
</dbReference>
<evidence type="ECO:0000256" key="2">
    <source>
        <dbReference type="SAM" id="MobiDB-lite"/>
    </source>
</evidence>
<evidence type="ECO:0000256" key="1">
    <source>
        <dbReference type="ARBA" id="ARBA00023186"/>
    </source>
</evidence>